<dbReference type="EMBL" id="AZHF01000007">
    <property type="protein sequence ID" value="OAA73079.1"/>
    <property type="molecule type" value="Genomic_DNA"/>
</dbReference>
<dbReference type="Gene3D" id="3.60.70.12">
    <property type="entry name" value="L-amino peptidase D-ALA esterase/amidase"/>
    <property type="match status" value="1"/>
</dbReference>
<organism evidence="2 3">
    <name type="scientific">Akanthomyces lecanii RCEF 1005</name>
    <dbReference type="NCBI Taxonomy" id="1081108"/>
    <lineage>
        <taxon>Eukaryota</taxon>
        <taxon>Fungi</taxon>
        <taxon>Dikarya</taxon>
        <taxon>Ascomycota</taxon>
        <taxon>Pezizomycotina</taxon>
        <taxon>Sordariomycetes</taxon>
        <taxon>Hypocreomycetidae</taxon>
        <taxon>Hypocreales</taxon>
        <taxon>Cordycipitaceae</taxon>
        <taxon>Akanthomyces</taxon>
        <taxon>Cordyceps confragosa</taxon>
    </lineage>
</organism>
<evidence type="ECO:0000256" key="1">
    <source>
        <dbReference type="ARBA" id="ARBA00007068"/>
    </source>
</evidence>
<dbReference type="Pfam" id="PF03576">
    <property type="entry name" value="Peptidase_S58"/>
    <property type="match status" value="1"/>
</dbReference>
<accession>A0A162MZH5</accession>
<dbReference type="PANTHER" id="PTHR36512:SF3">
    <property type="entry name" value="BLR5678 PROTEIN"/>
    <property type="match status" value="1"/>
</dbReference>
<dbReference type="PANTHER" id="PTHR36512">
    <property type="entry name" value="D-AMINOPEPTIDASE"/>
    <property type="match status" value="1"/>
</dbReference>
<sequence length="413" mass="44925">MGREVAEMTSNTGAETTAKRVRLRELIPDIKLGKWERTGPKNGITDVRGVLVHTESIHDKKKGINTGVTTILPRKEWMEKACYAGVFRYNGSGELTGSHWLDETGLLSSPIVISNSFAVGACHTGIYQYAADHYRNKKGDVDWFLMPVVGETYDGMLNDLSQFAVTPEHVVRGIEKASSDPVPEGNTGGGTAMSCQGFKAGTGTSSRVVPGKDKDGKEKEYTVAALVQANYGRMFSLTIAGAPVGRILREEKLRNAAARKALEEYEVSKSAKDGSIIIVIATDAPLTAVELQRLARRATRGVSRVGGYGYNTSGDIFMAFSTGTEAPGQFPTEDIRSDMIEILQHQAVDERNMDGLMEAAGEATEEAILNSLCMAETMTGFRGRTIEAMPLDKVKNIVQKHIDLEKELTNPKD</sequence>
<dbReference type="Proteomes" id="UP000076881">
    <property type="component" value="Unassembled WGS sequence"/>
</dbReference>
<dbReference type="OrthoDB" id="2107894at2759"/>
<dbReference type="FunFam" id="3.60.70.12:FF:000004">
    <property type="entry name" value="Beta-peptidyl aminopeptidase BapA"/>
    <property type="match status" value="1"/>
</dbReference>
<dbReference type="AlphaFoldDB" id="A0A162MZH5"/>
<evidence type="ECO:0000313" key="3">
    <source>
        <dbReference type="Proteomes" id="UP000076881"/>
    </source>
</evidence>
<evidence type="ECO:0000313" key="2">
    <source>
        <dbReference type="EMBL" id="OAA73079.1"/>
    </source>
</evidence>
<keyword evidence="3" id="KW-1185">Reference proteome</keyword>
<reference evidence="2 3" key="1">
    <citation type="journal article" date="2016" name="Genome Biol. Evol.">
        <title>Divergent and convergent evolution of fungal pathogenicity.</title>
        <authorList>
            <person name="Shang Y."/>
            <person name="Xiao G."/>
            <person name="Zheng P."/>
            <person name="Cen K."/>
            <person name="Zhan S."/>
            <person name="Wang C."/>
        </authorList>
    </citation>
    <scope>NUCLEOTIDE SEQUENCE [LARGE SCALE GENOMIC DNA]</scope>
    <source>
        <strain evidence="2 3">RCEF 1005</strain>
    </source>
</reference>
<dbReference type="InterPro" id="IPR005321">
    <property type="entry name" value="Peptidase_S58_DmpA"/>
</dbReference>
<dbReference type="GO" id="GO:0004177">
    <property type="term" value="F:aminopeptidase activity"/>
    <property type="evidence" value="ECO:0007669"/>
    <property type="project" value="TreeGrafter"/>
</dbReference>
<dbReference type="SUPFAM" id="SSF56266">
    <property type="entry name" value="DmpA/ArgJ-like"/>
    <property type="match status" value="1"/>
</dbReference>
<dbReference type="InterPro" id="IPR016117">
    <property type="entry name" value="ArgJ-like_dom_sf"/>
</dbReference>
<proteinExistence type="inferred from homology"/>
<name>A0A162MZH5_CORDF</name>
<comment type="caution">
    <text evidence="2">The sequence shown here is derived from an EMBL/GenBank/DDBJ whole genome shotgun (WGS) entry which is preliminary data.</text>
</comment>
<gene>
    <name evidence="2" type="ORF">LEL_08863</name>
</gene>
<protein>
    <submittedName>
        <fullName evidence="2">Peptidase family T4 protein</fullName>
    </submittedName>
</protein>
<comment type="similarity">
    <text evidence="1">Belongs to the peptidase S58 family.</text>
</comment>